<accession>A0ACB9QEA7</accession>
<organism evidence="1 2">
    <name type="scientific">Melastoma candidum</name>
    <dbReference type="NCBI Taxonomy" id="119954"/>
    <lineage>
        <taxon>Eukaryota</taxon>
        <taxon>Viridiplantae</taxon>
        <taxon>Streptophyta</taxon>
        <taxon>Embryophyta</taxon>
        <taxon>Tracheophyta</taxon>
        <taxon>Spermatophyta</taxon>
        <taxon>Magnoliopsida</taxon>
        <taxon>eudicotyledons</taxon>
        <taxon>Gunneridae</taxon>
        <taxon>Pentapetalae</taxon>
        <taxon>rosids</taxon>
        <taxon>malvids</taxon>
        <taxon>Myrtales</taxon>
        <taxon>Melastomataceae</taxon>
        <taxon>Melastomatoideae</taxon>
        <taxon>Melastomateae</taxon>
        <taxon>Melastoma</taxon>
    </lineage>
</organism>
<dbReference type="EMBL" id="CM042885">
    <property type="protein sequence ID" value="KAI4364152.1"/>
    <property type="molecule type" value="Genomic_DNA"/>
</dbReference>
<keyword evidence="2" id="KW-1185">Reference proteome</keyword>
<evidence type="ECO:0000313" key="2">
    <source>
        <dbReference type="Proteomes" id="UP001057402"/>
    </source>
</evidence>
<dbReference type="Proteomes" id="UP001057402">
    <property type="component" value="Chromosome 6"/>
</dbReference>
<name>A0ACB9QEA7_9MYRT</name>
<gene>
    <name evidence="1" type="ORF">MLD38_020282</name>
</gene>
<sequence length="827" mass="92011">MTSRLGLKSSAKKATVYHGEICLGELEAVPVEGQDFRFPNDEIRIQRVSAQSERCPPISVLQTISSFSVVCKLQSPDDAKPPLTHLINLHATCFHEGRTAISVLPAGEEIHLVAMPSKNKNFPCFWCFSAPPSLYHSCLGLLNLRCLAIVFDLDETLFVALTMKSFEDQIESLRGRIFREADMVRVTALTAELKRYADDRALLKQYADTDCVALDNGKVIKAQLEEVPRPSDSLEKLVRPVIRLEDKNLVLTRINPEIRDTSVLVRLRPAWEDLRSYLTARGRKRFEVYVCTMAERDYALEMWRLLDPEAQLITTGQLPNRVVCVKSGFRKSLLNVFRDGICHPKMAMVIDDRSKVWEDRDQPRVHVVPPFSPYSAPQAETANAVPVLCVARNVACNVRGCFFKEFDENLLRKISEVFYEDEAVNLPSPPDVSSYLMTEDPAFVSNGTSALIPEGMQGVEADERVGKNFVDMGNNFTKYALHLRPEGSYPTMPTVSSTSGPNLPRSLMQSQRPGLLGNSTRQDSIYPDKESDLKRKNLISKSVMDLRNQGLPESPLLPKPPAQRNVAFQTQGNLLMDDLHKARVENGSSETLKFDGHLPNNTRADNLQKLSSSSGHQTSDIGPDNQKHSHESEYQPVIGKVLQSNLQSQMSIGVLHEIGRRCSSKVEFRSIINTSKDLQFSVEVLFTGEKIGVGMGKTKKDAQQQAAMNALHSLSEKYVAFATSNSHPVDENFKQLSNGKDNGFLWEDVGLGAGPLTGTSALSNEGNALGYLHRQSGDPPRFTNSPSVDPFFRLYLLISRGAHLVRAVGAAAFLVRGSRTFDVEYLS</sequence>
<evidence type="ECO:0000313" key="1">
    <source>
        <dbReference type="EMBL" id="KAI4364152.1"/>
    </source>
</evidence>
<protein>
    <submittedName>
        <fullName evidence="1">Uncharacterized protein</fullName>
    </submittedName>
</protein>
<comment type="caution">
    <text evidence="1">The sequence shown here is derived from an EMBL/GenBank/DDBJ whole genome shotgun (WGS) entry which is preliminary data.</text>
</comment>
<reference evidence="2" key="1">
    <citation type="journal article" date="2023" name="Front. Plant Sci.">
        <title>Chromosomal-level genome assembly of Melastoma candidum provides insights into trichome evolution.</title>
        <authorList>
            <person name="Zhong Y."/>
            <person name="Wu W."/>
            <person name="Sun C."/>
            <person name="Zou P."/>
            <person name="Liu Y."/>
            <person name="Dai S."/>
            <person name="Zhou R."/>
        </authorList>
    </citation>
    <scope>NUCLEOTIDE SEQUENCE [LARGE SCALE GENOMIC DNA]</scope>
</reference>
<proteinExistence type="predicted"/>